<dbReference type="Proteomes" id="UP000820818">
    <property type="component" value="Linkage Group LG6"/>
</dbReference>
<dbReference type="AlphaFoldDB" id="A0AAD5LH02"/>
<organism evidence="1 2">
    <name type="scientific">Daphnia sinensis</name>
    <dbReference type="NCBI Taxonomy" id="1820382"/>
    <lineage>
        <taxon>Eukaryota</taxon>
        <taxon>Metazoa</taxon>
        <taxon>Ecdysozoa</taxon>
        <taxon>Arthropoda</taxon>
        <taxon>Crustacea</taxon>
        <taxon>Branchiopoda</taxon>
        <taxon>Diplostraca</taxon>
        <taxon>Cladocera</taxon>
        <taxon>Anomopoda</taxon>
        <taxon>Daphniidae</taxon>
        <taxon>Daphnia</taxon>
        <taxon>Daphnia similis group</taxon>
    </lineage>
</organism>
<evidence type="ECO:0000313" key="1">
    <source>
        <dbReference type="EMBL" id="KAI9557508.1"/>
    </source>
</evidence>
<dbReference type="EMBL" id="WJBH02000006">
    <property type="protein sequence ID" value="KAI9557508.1"/>
    <property type="molecule type" value="Genomic_DNA"/>
</dbReference>
<gene>
    <name evidence="1" type="ORF">GHT06_017336</name>
</gene>
<proteinExistence type="predicted"/>
<evidence type="ECO:0000313" key="2">
    <source>
        <dbReference type="Proteomes" id="UP000820818"/>
    </source>
</evidence>
<sequence>MHCRDPACYIRKKNCGVGSVCQFPMKRLRGRAVVDRFSFVERGQLHGESLWTIVVWFDRLPQKANVIK</sequence>
<accession>A0AAD5LH02</accession>
<reference evidence="1 2" key="1">
    <citation type="submission" date="2022-05" db="EMBL/GenBank/DDBJ databases">
        <title>A multi-omics perspective on studying reproductive biology in Daphnia sinensis.</title>
        <authorList>
            <person name="Jia J."/>
        </authorList>
    </citation>
    <scope>NUCLEOTIDE SEQUENCE [LARGE SCALE GENOMIC DNA]</scope>
    <source>
        <strain evidence="1 2">WSL</strain>
    </source>
</reference>
<keyword evidence="2" id="KW-1185">Reference proteome</keyword>
<protein>
    <submittedName>
        <fullName evidence="1">Uncharacterized protein</fullName>
    </submittedName>
</protein>
<comment type="caution">
    <text evidence="1">The sequence shown here is derived from an EMBL/GenBank/DDBJ whole genome shotgun (WGS) entry which is preliminary data.</text>
</comment>
<name>A0AAD5LH02_9CRUS</name>